<proteinExistence type="predicted"/>
<sequence length="125" mass="13584">MPLIVDITTPHYESYVNVDYFALDGSVVHLVPSNVERDNQAPPGFSATVGGSGYWLVDKPFGTEMIVLLITPAPLFDGLRPASESRAAYLAAVEQQLKQMEAHYGTGHIAADFVQITTHARGEPQ</sequence>
<dbReference type="EMBL" id="KI665804">
    <property type="protein sequence ID" value="ETN72042.1"/>
    <property type="molecule type" value="Genomic_DNA"/>
</dbReference>
<organism evidence="2 3">
    <name type="scientific">Necator americanus</name>
    <name type="common">Human hookworm</name>
    <dbReference type="NCBI Taxonomy" id="51031"/>
    <lineage>
        <taxon>Eukaryota</taxon>
        <taxon>Metazoa</taxon>
        <taxon>Ecdysozoa</taxon>
        <taxon>Nematoda</taxon>
        <taxon>Chromadorea</taxon>
        <taxon>Rhabditida</taxon>
        <taxon>Rhabditina</taxon>
        <taxon>Rhabditomorpha</taxon>
        <taxon>Strongyloidea</taxon>
        <taxon>Ancylostomatidae</taxon>
        <taxon>Bunostominae</taxon>
        <taxon>Necator</taxon>
    </lineage>
</organism>
<gene>
    <name evidence="2" type="ORF">NECAME_19043</name>
</gene>
<name>W2STL3_NECAM</name>
<protein>
    <recommendedName>
        <fullName evidence="1">DUF4384 domain-containing protein</fullName>
    </recommendedName>
</protein>
<dbReference type="KEGG" id="nai:NECAME_19043"/>
<evidence type="ECO:0000259" key="1">
    <source>
        <dbReference type="Pfam" id="PF14326"/>
    </source>
</evidence>
<dbReference type="Proteomes" id="UP000053676">
    <property type="component" value="Unassembled WGS sequence"/>
</dbReference>
<evidence type="ECO:0000313" key="3">
    <source>
        <dbReference type="Proteomes" id="UP000053676"/>
    </source>
</evidence>
<dbReference type="InterPro" id="IPR025493">
    <property type="entry name" value="DUF4384"/>
</dbReference>
<accession>W2STL3</accession>
<dbReference type="AlphaFoldDB" id="W2STL3"/>
<feature type="domain" description="DUF4384" evidence="1">
    <location>
        <begin position="13"/>
        <end position="73"/>
    </location>
</feature>
<dbReference type="Pfam" id="PF14326">
    <property type="entry name" value="DUF4384"/>
    <property type="match status" value="1"/>
</dbReference>
<evidence type="ECO:0000313" key="2">
    <source>
        <dbReference type="EMBL" id="ETN72042.1"/>
    </source>
</evidence>
<keyword evidence="3" id="KW-1185">Reference proteome</keyword>
<reference evidence="3" key="1">
    <citation type="journal article" date="2014" name="Nat. Genet.">
        <title>Genome of the human hookworm Necator americanus.</title>
        <authorList>
            <person name="Tang Y.T."/>
            <person name="Gao X."/>
            <person name="Rosa B.A."/>
            <person name="Abubucker S."/>
            <person name="Hallsworth-Pepin K."/>
            <person name="Martin J."/>
            <person name="Tyagi R."/>
            <person name="Heizer E."/>
            <person name="Zhang X."/>
            <person name="Bhonagiri-Palsikar V."/>
            <person name="Minx P."/>
            <person name="Warren W.C."/>
            <person name="Wang Q."/>
            <person name="Zhan B."/>
            <person name="Hotez P.J."/>
            <person name="Sternberg P.W."/>
            <person name="Dougall A."/>
            <person name="Gaze S.T."/>
            <person name="Mulvenna J."/>
            <person name="Sotillo J."/>
            <person name="Ranganathan S."/>
            <person name="Rabelo E.M."/>
            <person name="Wilson R.K."/>
            <person name="Felgner P.L."/>
            <person name="Bethony J."/>
            <person name="Hawdon J.M."/>
            <person name="Gasser R.B."/>
            <person name="Loukas A."/>
            <person name="Mitreva M."/>
        </authorList>
    </citation>
    <scope>NUCLEOTIDE SEQUENCE [LARGE SCALE GENOMIC DNA]</scope>
</reference>